<keyword evidence="3" id="KW-0804">Transcription</keyword>
<dbReference type="GO" id="GO:0003700">
    <property type="term" value="F:DNA-binding transcription factor activity"/>
    <property type="evidence" value="ECO:0007669"/>
    <property type="project" value="InterPro"/>
</dbReference>
<reference evidence="5" key="1">
    <citation type="submission" date="2016-03" db="EMBL/GenBank/DDBJ databases">
        <authorList>
            <person name="Borrel G."/>
            <person name="Mccann A."/>
            <person name="O'Toole P.W."/>
        </authorList>
    </citation>
    <scope>NUCLEOTIDE SEQUENCE</scope>
    <source>
        <strain evidence="5">183</strain>
    </source>
</reference>
<keyword evidence="1" id="KW-0805">Transcription regulation</keyword>
<accession>A0A8J8PEP4</accession>
<dbReference type="InterPro" id="IPR036390">
    <property type="entry name" value="WH_DNA-bd_sf"/>
</dbReference>
<dbReference type="PROSITE" id="PS50995">
    <property type="entry name" value="HTH_MARR_2"/>
    <property type="match status" value="1"/>
</dbReference>
<dbReference type="GO" id="GO:0003677">
    <property type="term" value="F:DNA binding"/>
    <property type="evidence" value="ECO:0007669"/>
    <property type="project" value="UniProtKB-KW"/>
</dbReference>
<proteinExistence type="predicted"/>
<evidence type="ECO:0000259" key="4">
    <source>
        <dbReference type="PROSITE" id="PS50995"/>
    </source>
</evidence>
<name>A0A8J8PEP4_9ARCH</name>
<dbReference type="InterPro" id="IPR000835">
    <property type="entry name" value="HTH_MarR-typ"/>
</dbReference>
<evidence type="ECO:0000313" key="6">
    <source>
        <dbReference type="Proteomes" id="UP000752814"/>
    </source>
</evidence>
<protein>
    <recommendedName>
        <fullName evidence="4">HTH marR-type domain-containing protein</fullName>
    </recommendedName>
</protein>
<keyword evidence="2" id="KW-0238">DNA-binding</keyword>
<feature type="domain" description="HTH marR-type" evidence="4">
    <location>
        <begin position="11"/>
        <end position="143"/>
    </location>
</feature>
<dbReference type="EMBL" id="LVVT01000024">
    <property type="protein sequence ID" value="TQS81265.1"/>
    <property type="molecule type" value="Genomic_DNA"/>
</dbReference>
<gene>
    <name evidence="5" type="ORF">A3207_05210</name>
</gene>
<dbReference type="Pfam" id="PF01047">
    <property type="entry name" value="MarR"/>
    <property type="match status" value="1"/>
</dbReference>
<dbReference type="AlphaFoldDB" id="A0A8J8PEP4"/>
<organism evidence="5 6">
    <name type="scientific">Candidatus Methanomassiliicoccus intestinalis</name>
    <dbReference type="NCBI Taxonomy" id="1406512"/>
    <lineage>
        <taxon>Archaea</taxon>
        <taxon>Methanobacteriati</taxon>
        <taxon>Thermoplasmatota</taxon>
        <taxon>Thermoplasmata</taxon>
        <taxon>Methanomassiliicoccales</taxon>
        <taxon>Methanomassiliicoccaceae</taxon>
        <taxon>Methanomassiliicoccus</taxon>
    </lineage>
</organism>
<evidence type="ECO:0000256" key="1">
    <source>
        <dbReference type="ARBA" id="ARBA00023015"/>
    </source>
</evidence>
<evidence type="ECO:0000313" key="5">
    <source>
        <dbReference type="EMBL" id="TQS81265.1"/>
    </source>
</evidence>
<dbReference type="RefSeq" id="WP_400195066.1">
    <property type="nucleotide sequence ID" value="NZ_CAYAYE010000043.1"/>
</dbReference>
<sequence>MPDEEMVPEWKMFLPSYVHTVSKYITQKSAETLKQYNLKACYLPYLVTLFQKGNATMKELTEQTGTDKSNTTRMISELRERGIVADDRKNKNSKKYNVHLTEQGRELVIKSKNEFESSIDVLFSDLSAEELSTLIKIMKKTQDSIKGK</sequence>
<dbReference type="PANTHER" id="PTHR42756:SF1">
    <property type="entry name" value="TRANSCRIPTIONAL REPRESSOR OF EMRAB OPERON"/>
    <property type="match status" value="1"/>
</dbReference>
<evidence type="ECO:0000256" key="3">
    <source>
        <dbReference type="ARBA" id="ARBA00023163"/>
    </source>
</evidence>
<dbReference type="Proteomes" id="UP000752814">
    <property type="component" value="Unassembled WGS sequence"/>
</dbReference>
<dbReference type="InterPro" id="IPR036388">
    <property type="entry name" value="WH-like_DNA-bd_sf"/>
</dbReference>
<dbReference type="Gene3D" id="1.10.10.10">
    <property type="entry name" value="Winged helix-like DNA-binding domain superfamily/Winged helix DNA-binding domain"/>
    <property type="match status" value="1"/>
</dbReference>
<comment type="caution">
    <text evidence="5">The sequence shown here is derived from an EMBL/GenBank/DDBJ whole genome shotgun (WGS) entry which is preliminary data.</text>
</comment>
<dbReference type="SUPFAM" id="SSF46785">
    <property type="entry name" value="Winged helix' DNA-binding domain"/>
    <property type="match status" value="1"/>
</dbReference>
<dbReference type="PRINTS" id="PR00598">
    <property type="entry name" value="HTHMARR"/>
</dbReference>
<dbReference type="PANTHER" id="PTHR42756">
    <property type="entry name" value="TRANSCRIPTIONAL REGULATOR, MARR"/>
    <property type="match status" value="1"/>
</dbReference>
<evidence type="ECO:0000256" key="2">
    <source>
        <dbReference type="ARBA" id="ARBA00023125"/>
    </source>
</evidence>
<dbReference type="SMART" id="SM00347">
    <property type="entry name" value="HTH_MARR"/>
    <property type="match status" value="1"/>
</dbReference>